<dbReference type="STRING" id="1195246.AGRI_03619"/>
<protein>
    <recommendedName>
        <fullName evidence="3">Methylamine utilization protein</fullName>
    </recommendedName>
</protein>
<dbReference type="CDD" id="cd04221">
    <property type="entry name" value="MauL"/>
    <property type="match status" value="1"/>
</dbReference>
<dbReference type="InterPro" id="IPR008972">
    <property type="entry name" value="Cupredoxin"/>
</dbReference>
<evidence type="ECO:0000313" key="2">
    <source>
        <dbReference type="Proteomes" id="UP000035062"/>
    </source>
</evidence>
<dbReference type="InterPro" id="IPR034242">
    <property type="entry name" value="MauL"/>
</dbReference>
<dbReference type="Gene3D" id="2.60.40.420">
    <property type="entry name" value="Cupredoxins - blue copper proteins"/>
    <property type="match status" value="1"/>
</dbReference>
<dbReference type="PATRIC" id="fig|1195246.3.peg.706"/>
<sequence>MLLVSASSQAAELTVNVTDSQGAPVAGAVVFLESAAASAAVQPVTDARIVQKNKTFVPDVLVIPRGTAVYFPNEDTVRHHVYSFSAIKPFEIKLYVGTPAAPVLFDQSGVAVLGCNIHDEMIAWVVALDTPYYSRSNQQGEAKLTVVPEGEYTLRVWHKDLLNEQDVPKIILTLGSTPQRTSVQLPQLAPVF</sequence>
<name>I9DUV8_9ALTE</name>
<dbReference type="SUPFAM" id="SSF49503">
    <property type="entry name" value="Cupredoxins"/>
    <property type="match status" value="1"/>
</dbReference>
<dbReference type="AlphaFoldDB" id="I9DUV8"/>
<dbReference type="eggNOG" id="COG3794">
    <property type="taxonomic scope" value="Bacteria"/>
</dbReference>
<dbReference type="EMBL" id="AKKU01000009">
    <property type="protein sequence ID" value="EIW89950.1"/>
    <property type="molecule type" value="Genomic_DNA"/>
</dbReference>
<accession>I9DUV8</accession>
<organism evidence="1 2">
    <name type="scientific">Alishewanella agri BL06</name>
    <dbReference type="NCBI Taxonomy" id="1195246"/>
    <lineage>
        <taxon>Bacteria</taxon>
        <taxon>Pseudomonadati</taxon>
        <taxon>Pseudomonadota</taxon>
        <taxon>Gammaproteobacteria</taxon>
        <taxon>Alteromonadales</taxon>
        <taxon>Alteromonadaceae</taxon>
        <taxon>Alishewanella</taxon>
    </lineage>
</organism>
<proteinExistence type="predicted"/>
<keyword evidence="2" id="KW-1185">Reference proteome</keyword>
<evidence type="ECO:0000313" key="1">
    <source>
        <dbReference type="EMBL" id="EIW89950.1"/>
    </source>
</evidence>
<gene>
    <name evidence="1" type="ORF">AGRI_03619</name>
</gene>
<evidence type="ECO:0008006" key="3">
    <source>
        <dbReference type="Google" id="ProtNLM"/>
    </source>
</evidence>
<dbReference type="Proteomes" id="UP000035062">
    <property type="component" value="Unassembled WGS sequence"/>
</dbReference>
<reference evidence="1 2" key="1">
    <citation type="journal article" date="2012" name="J. Bacteriol.">
        <title>Genome Sequence of Pectin-Degrading Alishewanella agri, Isolated from Landfill Soil.</title>
        <authorList>
            <person name="Kim J."/>
            <person name="Jung J."/>
            <person name="Sung J.S."/>
            <person name="Chun J."/>
            <person name="Park W."/>
        </authorList>
    </citation>
    <scope>NUCLEOTIDE SEQUENCE [LARGE SCALE GENOMIC DNA]</scope>
    <source>
        <strain evidence="1 2">BL06</strain>
    </source>
</reference>
<comment type="caution">
    <text evidence="1">The sequence shown here is derived from an EMBL/GenBank/DDBJ whole genome shotgun (WGS) entry which is preliminary data.</text>
</comment>